<evidence type="ECO:0000313" key="3">
    <source>
        <dbReference type="EMBL" id="QYZ79036.1"/>
    </source>
</evidence>
<keyword evidence="1" id="KW-0472">Membrane</keyword>
<gene>
    <name evidence="3" type="ORF">E2N92_06140</name>
</gene>
<dbReference type="InterPro" id="IPR006626">
    <property type="entry name" value="PbH1"/>
</dbReference>
<reference evidence="3" key="2">
    <citation type="submission" date="2019-03" db="EMBL/GenBank/DDBJ databases">
        <authorList>
            <person name="Chen S.-C."/>
            <person name="Wu S.-Y."/>
            <person name="Lai M.-C."/>
        </authorList>
    </citation>
    <scope>NUCLEOTIDE SEQUENCE</scope>
    <source>
        <strain evidence="3">ML15</strain>
    </source>
</reference>
<organism evidence="3 4">
    <name type="scientific">Methanofollis formosanus</name>
    <dbReference type="NCBI Taxonomy" id="299308"/>
    <lineage>
        <taxon>Archaea</taxon>
        <taxon>Methanobacteriati</taxon>
        <taxon>Methanobacteriota</taxon>
        <taxon>Stenosarchaea group</taxon>
        <taxon>Methanomicrobia</taxon>
        <taxon>Methanomicrobiales</taxon>
        <taxon>Methanomicrobiaceae</taxon>
        <taxon>Methanofollis</taxon>
    </lineage>
</organism>
<dbReference type="Gene3D" id="2.60.40.1080">
    <property type="match status" value="5"/>
</dbReference>
<feature type="domain" description="BIG2" evidence="2">
    <location>
        <begin position="494"/>
        <end position="574"/>
    </location>
</feature>
<dbReference type="PANTHER" id="PTHR23019">
    <property type="entry name" value="NUCLEAR PORE MEMBRANE GLYCOPROTEIN GP210-RELATED"/>
    <property type="match status" value="1"/>
</dbReference>
<proteinExistence type="predicted"/>
<dbReference type="Pfam" id="PF02368">
    <property type="entry name" value="Big_2"/>
    <property type="match status" value="3"/>
</dbReference>
<dbReference type="PANTHER" id="PTHR23019:SF0">
    <property type="entry name" value="NUCLEAR PORE MEMBRANE GLYCOPROTEIN 210"/>
    <property type="match status" value="1"/>
</dbReference>
<protein>
    <submittedName>
        <fullName evidence="3">PGF-pre-PGF domain-containing protein</fullName>
    </submittedName>
</protein>
<dbReference type="InterPro" id="IPR007742">
    <property type="entry name" value="NosD_dom"/>
</dbReference>
<dbReference type="NCBIfam" id="TIGR04213">
    <property type="entry name" value="PGF_pre_PGF"/>
    <property type="match status" value="1"/>
</dbReference>
<dbReference type="NCBIfam" id="TIGR03804">
    <property type="entry name" value="para_beta_helix"/>
    <property type="match status" value="1"/>
</dbReference>
<dbReference type="Proteomes" id="UP000826709">
    <property type="component" value="Chromosome"/>
</dbReference>
<feature type="domain" description="BIG2" evidence="2">
    <location>
        <begin position="1271"/>
        <end position="1352"/>
    </location>
</feature>
<evidence type="ECO:0000259" key="2">
    <source>
        <dbReference type="SMART" id="SM00635"/>
    </source>
</evidence>
<dbReference type="SMART" id="SM00635">
    <property type="entry name" value="BID_2"/>
    <property type="match status" value="5"/>
</dbReference>
<keyword evidence="1" id="KW-1133">Transmembrane helix</keyword>
<sequence length="1793" mass="191683">MIRIVFSVRGGIVFVYISDVYELCYVDIFNRIINRKNYYFTNSRLMYIVRRMIPKFDGFRGLIMKKSDIHPPEKNRQRNVSSPVWLILAIFAVVALCVVPAWAENVSASGANVSGIDGDMNGTVLSPLDPESGGDGNVTTSMLPVISWVNVTPASAEMTVGEVRSFSAAAYDPSGAVVPDVVFSWESSDPSVGTVNGTGSFTALTPGSVVIIATVANGTVNGSAAATVTAPLPEVSPTPVDTMEVLSSVRDVFGGVIPAVDDVYLKVANDEGARFNDFGNDTFRIKWTGGGLNAVHISNSSGYMQYGQVTNTHDQSGTFYVTETGGRGYHDEIFLCVAVNGTIPDDFKVHIRADGYQWVPNPIPHAEPAPGTEHYEPVTLDEWFTKDDFIYGPQTWRPAAETRYPVFPGQDLSDTSNTFRLMFVDLNGGILRAHPLRVQYEVENLNTLLAFNVYGYCKNADPGVYNLTSWTNRLTGPYPTEFSGWYVSGVPLPDAATLSISPPSAEVPANGKQRFTARAYDANGDEIKGAQISWSSSDPGVGTIDNKGIFTSVSEGSTIITASTKGASQTASVTVTAPVEKVLTSILLEPSDVVMYADQIENCTFTATGYDQFGDEISPVLVTWSSTVPSVGTIDENGLFTGRGEGTTIVRATNGSVSGNATVVIKSHPDWNINLIGAVNGMLNRSTIIDLSKGGLLSYTDPSGKLWEGVSLSAVIGLVDDQDPATFNTSLASRDYTVTVIGKAAGNDKTIQITSREFLDGDKTFIAGYKVDGFEIPEEPIDGRTYWPLKLTGSGIAHVGKNIEEVTEISLEFPPDIREINITPDIVRIWESGEPLQFSGEAYDPSGAEIPFVPFRWTSSNTSVGAVNQTGYFTIMGPGTTEVRASFAGVESSATVYVYPDDLPPHTWIVDQSGEGDFRTITEAVACARDIDTVLVRDGIYDELFKIEKGITLRSENGPSGTTITNDKRAFMIEVLADNVSISGFTLKQTGSATFASKNAIRITEGDNCTISGNIFSDTQYCIYVYKQHVSNLTLAGNKFNNSKTSVYLNTCDHALVRDNIIENAFDTSISIMGDGRSSGNIVENNTISSIYNRGTGISFLRCRDGRVSNNVIYNGVSKGLYIVDTQNTVVKDNFIDECAESNVNLRNSIKDITFTGNELKGGKIGSFYLNSIKDGDSFNVYMNNISTHPNNPGGYFYCRSSSPLTLNSTEPINYIYNGTTYTNFVGNHYYQTYAGNDTDGDGLGDTPFVAGGVNHYHPLISPIDAYLILTPTTVTVSPAATTLEVAESVNFTAEVFDQRGEAMPGAVPMWSSSNTTRGVVNATTGCFEALSPGEVTVTAGCEGCTASAIVTVVPATKKTETVSFEMPDCTFAENNSGAPSISVNASAASINGSCLALQGDGFTLTVMTTSMEEPAGGRINATYDGMVLETDPLVADLPLPGTVSGSIRANLTGLPAGAGITTTLNQTISDEIISAFQLAASNDGLEVDAVAFTMNIVKTNLTNGKEITNASVRMAVSPAWVRAHGGVGAVRIIRWAEDDTKEVLETRLVGTDPAGNLIFEAYSPNGLSLFGLSAISRPAAEGRSSSSGGDLSDVASFAGSVPAGEARSFSVDRTAIGRVTVKARDAVSDLLVTVEKASLPKDVRMPGSTVYEIEKMTLYRAGPSTIAGLVIEFSVPKTWLDAHGLSGSQIMFLQYTDEGMKNLPVTLQKEDEERVYYSAEADGFSYFAIVAGKIVAAEAPVQAEETPVPTTEVVQTAETSAPPASTTVPKQTPVMEGLAILALGAAVVMRRR</sequence>
<keyword evidence="1" id="KW-0812">Transmembrane</keyword>
<feature type="domain" description="BIG2" evidence="2">
    <location>
        <begin position="816"/>
        <end position="897"/>
    </location>
</feature>
<dbReference type="InterPro" id="IPR012334">
    <property type="entry name" value="Pectin_lyas_fold"/>
</dbReference>
<feature type="domain" description="BIG2" evidence="2">
    <location>
        <begin position="145"/>
        <end position="225"/>
    </location>
</feature>
<evidence type="ECO:0000256" key="1">
    <source>
        <dbReference type="SAM" id="Phobius"/>
    </source>
</evidence>
<feature type="transmembrane region" description="Helical" evidence="1">
    <location>
        <begin position="84"/>
        <end position="103"/>
    </location>
</feature>
<dbReference type="InterPro" id="IPR011050">
    <property type="entry name" value="Pectin_lyase_fold/virulence"/>
</dbReference>
<keyword evidence="4" id="KW-1185">Reference proteome</keyword>
<evidence type="ECO:0000313" key="4">
    <source>
        <dbReference type="Proteomes" id="UP000826709"/>
    </source>
</evidence>
<dbReference type="Pfam" id="PF05048">
    <property type="entry name" value="NosD"/>
    <property type="match status" value="1"/>
</dbReference>
<accession>A0A8G1EGD4</accession>
<dbReference type="SMART" id="SM00710">
    <property type="entry name" value="PbH1"/>
    <property type="match status" value="8"/>
</dbReference>
<feature type="domain" description="BIG2" evidence="2">
    <location>
        <begin position="582"/>
        <end position="664"/>
    </location>
</feature>
<name>A0A8G1EGD4_9EURY</name>
<dbReference type="InterPro" id="IPR003343">
    <property type="entry name" value="Big_2"/>
</dbReference>
<dbReference type="InterPro" id="IPR008964">
    <property type="entry name" value="Invasin/intimin_cell_adhesion"/>
</dbReference>
<dbReference type="SUPFAM" id="SSF51126">
    <property type="entry name" value="Pectin lyase-like"/>
    <property type="match status" value="1"/>
</dbReference>
<dbReference type="InterPro" id="IPR026453">
    <property type="entry name" value="PGF_pre_PGF"/>
</dbReference>
<dbReference type="KEGG" id="mfk:E2N92_06140"/>
<dbReference type="Gene3D" id="2.160.20.10">
    <property type="entry name" value="Single-stranded right-handed beta-helix, Pectin lyase-like"/>
    <property type="match status" value="1"/>
</dbReference>
<reference evidence="3" key="1">
    <citation type="journal article" date="2005" name="Int. J. Syst. Evol. Microbiol.">
        <title>Methanofollis formosanus sp. nov., isolated from a fish pond.</title>
        <authorList>
            <person name="Wu S.Y."/>
            <person name="Chen S.C."/>
            <person name="Lai M.C."/>
        </authorList>
    </citation>
    <scope>NUCLEOTIDE SEQUENCE</scope>
    <source>
        <strain evidence="3">ML15</strain>
    </source>
</reference>
<dbReference type="InterPro" id="IPR045197">
    <property type="entry name" value="NUP210-like"/>
</dbReference>
<dbReference type="InterPro" id="IPR022441">
    <property type="entry name" value="Para_beta_helix_rpt-2"/>
</dbReference>
<dbReference type="EMBL" id="CP037968">
    <property type="protein sequence ID" value="QYZ79036.1"/>
    <property type="molecule type" value="Genomic_DNA"/>
</dbReference>
<dbReference type="SUPFAM" id="SSF49373">
    <property type="entry name" value="Invasin/intimin cell-adhesion fragments"/>
    <property type="match status" value="5"/>
</dbReference>